<dbReference type="Proteomes" id="UP000663879">
    <property type="component" value="Unassembled WGS sequence"/>
</dbReference>
<reference evidence="1" key="1">
    <citation type="submission" date="2021-02" db="EMBL/GenBank/DDBJ databases">
        <authorList>
            <person name="Nowell W R."/>
        </authorList>
    </citation>
    <scope>NUCLEOTIDE SEQUENCE</scope>
    <source>
        <strain evidence="1">Ploen Becks lab</strain>
    </source>
</reference>
<comment type="caution">
    <text evidence="1">The sequence shown here is derived from an EMBL/GenBank/DDBJ whole genome shotgun (WGS) entry which is preliminary data.</text>
</comment>
<dbReference type="EMBL" id="CAJNOC010000402">
    <property type="protein sequence ID" value="CAF0756386.1"/>
    <property type="molecule type" value="Genomic_DNA"/>
</dbReference>
<sequence length="377" mass="44117">MKQAADILRLEKETAEKLAAKVFQKIKFRGFPVIKMITSEFIKYFDENSKQPKFFFSSFKFEILDRITPNKMELPYINGSTQFSLLFRDCIISNLGINPYFYEKDGHRTDHFSKLIEILKENRYDEYLNEDQKGKLSFLVHFSKSLCDTADEWDDFFYRISSLTIVNQTDPQLKNFYAYYKQIQSSKSINKRIRKAVELVTGKTTEGFLNFSDIKLNFFNSIVVGLNGFAGTDCIYVSHSSIKNFIQILSSNGISDENIRKLVKLNFTRIIIHEICHVFIRKTLNNFNLSSPKIFSLGKEENLIFGVFAEKQIFQERISWIKSIFSSKFNMAYCWDFLEKILDGDDLIFDFKNSGCVLNTSKIKYMAIDFEESYDLL</sequence>
<name>A0A813PQT0_9BILA</name>
<evidence type="ECO:0000313" key="2">
    <source>
        <dbReference type="Proteomes" id="UP000663879"/>
    </source>
</evidence>
<gene>
    <name evidence="1" type="ORF">OXX778_LOCUS4192</name>
</gene>
<dbReference type="OrthoDB" id="10044090at2759"/>
<proteinExistence type="predicted"/>
<evidence type="ECO:0000313" key="1">
    <source>
        <dbReference type="EMBL" id="CAF0756386.1"/>
    </source>
</evidence>
<protein>
    <submittedName>
        <fullName evidence="1">Uncharacterized protein</fullName>
    </submittedName>
</protein>
<keyword evidence="2" id="KW-1185">Reference proteome</keyword>
<dbReference type="AlphaFoldDB" id="A0A813PQT0"/>
<organism evidence="1 2">
    <name type="scientific">Brachionus calyciflorus</name>
    <dbReference type="NCBI Taxonomy" id="104777"/>
    <lineage>
        <taxon>Eukaryota</taxon>
        <taxon>Metazoa</taxon>
        <taxon>Spiralia</taxon>
        <taxon>Gnathifera</taxon>
        <taxon>Rotifera</taxon>
        <taxon>Eurotatoria</taxon>
        <taxon>Monogononta</taxon>
        <taxon>Pseudotrocha</taxon>
        <taxon>Ploima</taxon>
        <taxon>Brachionidae</taxon>
        <taxon>Brachionus</taxon>
    </lineage>
</organism>
<accession>A0A813PQT0</accession>